<dbReference type="InterPro" id="IPR000868">
    <property type="entry name" value="Isochorismatase-like_dom"/>
</dbReference>
<proteinExistence type="predicted"/>
<dbReference type="AlphaFoldDB" id="A0A6H9Z2U5"/>
<dbReference type="InterPro" id="IPR036380">
    <property type="entry name" value="Isochorismatase-like_sf"/>
</dbReference>
<evidence type="ECO:0000313" key="4">
    <source>
        <dbReference type="Proteomes" id="UP000468735"/>
    </source>
</evidence>
<dbReference type="EMBL" id="WBMT01000001">
    <property type="protein sequence ID" value="KAB2352372.1"/>
    <property type="molecule type" value="Genomic_DNA"/>
</dbReference>
<dbReference type="OrthoDB" id="9814140at2"/>
<dbReference type="Pfam" id="PF00857">
    <property type="entry name" value="Isochorismatase"/>
    <property type="match status" value="1"/>
</dbReference>
<sequence>MRGPSHPECVAAVQAAGRLLEVLGHDVTDSAMPALDDPLLSGLAASRLPASERIVRPAVAGRPRTRAPPPASSTSRCWRSIPGCSRLIEAAREADVPVIHLQYVYRQDYKDAGERLRGQEIALQRLHATELETVLSSLRAENLVICRITAHFCVEPTARDAHMRDYRVVIAGDAAEEANEEITRSWNVCEQV</sequence>
<comment type="caution">
    <text evidence="3">The sequence shown here is derived from an EMBL/GenBank/DDBJ whole genome shotgun (WGS) entry which is preliminary data.</text>
</comment>
<dbReference type="Proteomes" id="UP000468735">
    <property type="component" value="Unassembled WGS sequence"/>
</dbReference>
<gene>
    <name evidence="3" type="ORF">F8566_01390</name>
</gene>
<evidence type="ECO:0000313" key="3">
    <source>
        <dbReference type="EMBL" id="KAB2352372.1"/>
    </source>
</evidence>
<dbReference type="InterPro" id="IPR050272">
    <property type="entry name" value="Isochorismatase-like_hydrls"/>
</dbReference>
<dbReference type="RefSeq" id="WP_151557119.1">
    <property type="nucleotide sequence ID" value="NZ_WBMT01000001.1"/>
</dbReference>
<accession>A0A6H9Z2U5</accession>
<keyword evidence="4" id="KW-1185">Reference proteome</keyword>
<dbReference type="SUPFAM" id="SSF52499">
    <property type="entry name" value="Isochorismatase-like hydrolases"/>
    <property type="match status" value="1"/>
</dbReference>
<dbReference type="GO" id="GO:0016787">
    <property type="term" value="F:hydrolase activity"/>
    <property type="evidence" value="ECO:0007669"/>
    <property type="project" value="UniProtKB-KW"/>
</dbReference>
<feature type="domain" description="Isochorismatase-like" evidence="2">
    <location>
        <begin position="128"/>
        <end position="181"/>
    </location>
</feature>
<dbReference type="Gene3D" id="3.40.50.850">
    <property type="entry name" value="Isochorismatase-like"/>
    <property type="match status" value="1"/>
</dbReference>
<evidence type="ECO:0000259" key="2">
    <source>
        <dbReference type="Pfam" id="PF00857"/>
    </source>
</evidence>
<protein>
    <submittedName>
        <fullName evidence="3">Cysteine hydrolase</fullName>
    </submittedName>
</protein>
<evidence type="ECO:0000256" key="1">
    <source>
        <dbReference type="ARBA" id="ARBA00022801"/>
    </source>
</evidence>
<dbReference type="PANTHER" id="PTHR43540">
    <property type="entry name" value="PEROXYUREIDOACRYLATE/UREIDOACRYLATE AMIDOHYDROLASE-RELATED"/>
    <property type="match status" value="1"/>
</dbReference>
<name>A0A6H9Z2U5_9ACTN</name>
<reference evidence="3 4" key="1">
    <citation type="submission" date="2019-09" db="EMBL/GenBank/DDBJ databases">
        <title>Actinomadura physcomitrii sp. nov., a novel actinomycete isolated from moss [Physcomitrium sphaericum (Ludw) Fuernr].</title>
        <authorList>
            <person name="Zhuang X."/>
            <person name="Liu C."/>
        </authorList>
    </citation>
    <scope>NUCLEOTIDE SEQUENCE [LARGE SCALE GENOMIC DNA]</scope>
    <source>
        <strain evidence="3 4">HMC1</strain>
    </source>
</reference>
<keyword evidence="1 3" id="KW-0378">Hydrolase</keyword>
<organism evidence="3 4">
    <name type="scientific">Actinomadura rudentiformis</name>
    <dbReference type="NCBI Taxonomy" id="359158"/>
    <lineage>
        <taxon>Bacteria</taxon>
        <taxon>Bacillati</taxon>
        <taxon>Actinomycetota</taxon>
        <taxon>Actinomycetes</taxon>
        <taxon>Streptosporangiales</taxon>
        <taxon>Thermomonosporaceae</taxon>
        <taxon>Actinomadura</taxon>
    </lineage>
</organism>